<dbReference type="Proteomes" id="UP000008312">
    <property type="component" value="Unassembled WGS sequence"/>
</dbReference>
<dbReference type="GO" id="GO:0043812">
    <property type="term" value="F:phosphatidylinositol-4-phosphate phosphatase activity"/>
    <property type="evidence" value="ECO:0007669"/>
    <property type="project" value="TreeGrafter"/>
</dbReference>
<protein>
    <recommendedName>
        <fullName evidence="1">SAC domain-containing protein</fullName>
    </recommendedName>
</protein>
<gene>
    <name evidence="2" type="ORF">GSBLH_T00000431001</name>
</gene>
<sequence>MDPMFMFNSPIIGALAPFKHFFPRDLIPITIFGFMKIIPALSLHGTPFTLTLISRRSIYRNGRRFNTRGIDSEGHVANFVETEQIVATDSGIVSSFVQIRGSIPLQWTQNPYMKYNPKILVDDDHSLLSVHFDHLVQKYGRVIVVNLIDKKKDQLMIGEAFETACKDDENAAKLDYFWFDFHAECKNMHYENIAKLVEMTETPVKQGEWALHGSCK</sequence>
<name>D8LW55_BLAHO</name>
<dbReference type="InterPro" id="IPR002013">
    <property type="entry name" value="SAC_dom"/>
</dbReference>
<dbReference type="Pfam" id="PF02383">
    <property type="entry name" value="Syja_N"/>
    <property type="match status" value="1"/>
</dbReference>
<accession>D8LW55</accession>
<dbReference type="OrthoDB" id="405996at2759"/>
<dbReference type="GeneID" id="24917740"/>
<evidence type="ECO:0000259" key="1">
    <source>
        <dbReference type="PROSITE" id="PS50275"/>
    </source>
</evidence>
<dbReference type="PANTHER" id="PTHR45662:SF2">
    <property type="entry name" value="PHOSPHATIDYLINOSITOL-3-PHOSPHATASE SAC1"/>
    <property type="match status" value="1"/>
</dbReference>
<dbReference type="GO" id="GO:0046856">
    <property type="term" value="P:phosphatidylinositol dephosphorylation"/>
    <property type="evidence" value="ECO:0007669"/>
    <property type="project" value="TreeGrafter"/>
</dbReference>
<feature type="domain" description="SAC" evidence="1">
    <location>
        <begin position="1"/>
        <end position="163"/>
    </location>
</feature>
<dbReference type="RefSeq" id="XP_012894092.1">
    <property type="nucleotide sequence ID" value="XM_013038638.1"/>
</dbReference>
<dbReference type="PROSITE" id="PS50275">
    <property type="entry name" value="SAC"/>
    <property type="match status" value="1"/>
</dbReference>
<dbReference type="GO" id="GO:0005783">
    <property type="term" value="C:endoplasmic reticulum"/>
    <property type="evidence" value="ECO:0007669"/>
    <property type="project" value="TreeGrafter"/>
</dbReference>
<dbReference type="EMBL" id="FN668638">
    <property type="protein sequence ID" value="CBK20044.2"/>
    <property type="molecule type" value="Genomic_DNA"/>
</dbReference>
<dbReference type="AlphaFoldDB" id="D8LW55"/>
<reference evidence="2" key="1">
    <citation type="submission" date="2010-02" db="EMBL/GenBank/DDBJ databases">
        <title>Sequencing and annotation of the Blastocystis hominis genome.</title>
        <authorList>
            <person name="Wincker P."/>
        </authorList>
    </citation>
    <scope>NUCLEOTIDE SEQUENCE</scope>
    <source>
        <strain evidence="2">Singapore isolate B</strain>
    </source>
</reference>
<keyword evidence="3" id="KW-1185">Reference proteome</keyword>
<proteinExistence type="predicted"/>
<dbReference type="PANTHER" id="PTHR45662">
    <property type="entry name" value="PHOSPHATIDYLINOSITIDE PHOSPHATASE SAC1"/>
    <property type="match status" value="1"/>
</dbReference>
<evidence type="ECO:0000313" key="2">
    <source>
        <dbReference type="EMBL" id="CBK20044.2"/>
    </source>
</evidence>
<evidence type="ECO:0000313" key="3">
    <source>
        <dbReference type="Proteomes" id="UP000008312"/>
    </source>
</evidence>
<dbReference type="InParanoid" id="D8LW55"/>
<organism evidence="2">
    <name type="scientific">Blastocystis hominis</name>
    <dbReference type="NCBI Taxonomy" id="12968"/>
    <lineage>
        <taxon>Eukaryota</taxon>
        <taxon>Sar</taxon>
        <taxon>Stramenopiles</taxon>
        <taxon>Bigyra</taxon>
        <taxon>Opalozoa</taxon>
        <taxon>Opalinata</taxon>
        <taxon>Blastocystidae</taxon>
        <taxon>Blastocystis</taxon>
    </lineage>
</organism>